<evidence type="ECO:0000313" key="2">
    <source>
        <dbReference type="EMBL" id="KZD23774.1"/>
    </source>
</evidence>
<dbReference type="SUPFAM" id="SSF52833">
    <property type="entry name" value="Thioredoxin-like"/>
    <property type="match status" value="1"/>
</dbReference>
<feature type="domain" description="Thioredoxin-like fold" evidence="1">
    <location>
        <begin position="64"/>
        <end position="174"/>
    </location>
</feature>
<dbReference type="AlphaFoldDB" id="A0A161QR36"/>
<dbReference type="CDD" id="cd02951">
    <property type="entry name" value="SoxW"/>
    <property type="match status" value="1"/>
</dbReference>
<protein>
    <submittedName>
        <fullName evidence="2">Thioredoxin</fullName>
    </submittedName>
</protein>
<dbReference type="OrthoDB" id="9811036at2"/>
<comment type="caution">
    <text evidence="2">The sequence shown here is derived from an EMBL/GenBank/DDBJ whole genome shotgun (WGS) entry which is preliminary data.</text>
</comment>
<organism evidence="2 3">
    <name type="scientific">Tardiphaga robiniae</name>
    <dbReference type="NCBI Taxonomy" id="943830"/>
    <lineage>
        <taxon>Bacteria</taxon>
        <taxon>Pseudomonadati</taxon>
        <taxon>Pseudomonadota</taxon>
        <taxon>Alphaproteobacteria</taxon>
        <taxon>Hyphomicrobiales</taxon>
        <taxon>Nitrobacteraceae</taxon>
        <taxon>Tardiphaga</taxon>
    </lineage>
</organism>
<dbReference type="InterPro" id="IPR012336">
    <property type="entry name" value="Thioredoxin-like_fold"/>
</dbReference>
<reference evidence="2 3" key="1">
    <citation type="submission" date="2016-03" db="EMBL/GenBank/DDBJ databases">
        <title>Microsymbionts genomes from the relict species Vavilovia formosa (Stev.) Fed.</title>
        <authorList>
            <person name="Kopat V."/>
            <person name="Chirak E."/>
            <person name="Kimeklis A."/>
            <person name="Andronov E."/>
        </authorList>
    </citation>
    <scope>NUCLEOTIDE SEQUENCE [LARGE SCALE GENOMIC DNA]</scope>
    <source>
        <strain evidence="2 3">Vaf07</strain>
    </source>
</reference>
<dbReference type="EMBL" id="LVYV01000008">
    <property type="protein sequence ID" value="KZD23774.1"/>
    <property type="molecule type" value="Genomic_DNA"/>
</dbReference>
<dbReference type="PROSITE" id="PS51318">
    <property type="entry name" value="TAT"/>
    <property type="match status" value="1"/>
</dbReference>
<proteinExistence type="predicted"/>
<gene>
    <name evidence="2" type="ORF">A4A58_25845</name>
</gene>
<dbReference type="Gene3D" id="3.40.30.10">
    <property type="entry name" value="Glutaredoxin"/>
    <property type="match status" value="1"/>
</dbReference>
<dbReference type="Proteomes" id="UP000076574">
    <property type="component" value="Unassembled WGS sequence"/>
</dbReference>
<dbReference type="InterPro" id="IPR006311">
    <property type="entry name" value="TAT_signal"/>
</dbReference>
<accession>A0A161QR36</accession>
<dbReference type="InterPro" id="IPR041737">
    <property type="entry name" value="SoxW"/>
</dbReference>
<dbReference type="InterPro" id="IPR036249">
    <property type="entry name" value="Thioredoxin-like_sf"/>
</dbReference>
<dbReference type="STRING" id="943830.A4A58_25845"/>
<keyword evidence="3" id="KW-1185">Reference proteome</keyword>
<dbReference type="Pfam" id="PF13098">
    <property type="entry name" value="Thioredoxin_2"/>
    <property type="match status" value="1"/>
</dbReference>
<dbReference type="RefSeq" id="WP_068731996.1">
    <property type="nucleotide sequence ID" value="NZ_LVYV01000008.1"/>
</dbReference>
<name>A0A161QR36_9BRAD</name>
<sequence length="198" mass="22127">MSKRESITGVITRRHALAAIGLGVVGLHAAPASAEATLGDDGLYQMDWYLESFLDLSEDLAGATAKGKRFAVMWGLKGCPACKRMHESYMTDPKIESYIRDNFEILHLNHIGAREVTDFDGRKRGEKPFGESYGIRFTPTIQFFPETTTGLAAKSGQAREVARMPGLLEPVEFLAMFRYVRQKGYETATFPEWLKKQA</sequence>
<evidence type="ECO:0000313" key="3">
    <source>
        <dbReference type="Proteomes" id="UP000076574"/>
    </source>
</evidence>
<evidence type="ECO:0000259" key="1">
    <source>
        <dbReference type="Pfam" id="PF13098"/>
    </source>
</evidence>